<name>A0A1L9NUU7_9RHOB</name>
<organism evidence="8 9">
    <name type="scientific">Planktotalea frisia</name>
    <dbReference type="NCBI Taxonomy" id="696762"/>
    <lineage>
        <taxon>Bacteria</taxon>
        <taxon>Pseudomonadati</taxon>
        <taxon>Pseudomonadota</taxon>
        <taxon>Alphaproteobacteria</taxon>
        <taxon>Rhodobacterales</taxon>
        <taxon>Paracoccaceae</taxon>
        <taxon>Planktotalea</taxon>
    </lineage>
</organism>
<evidence type="ECO:0000313" key="8">
    <source>
        <dbReference type="EMBL" id="OJI93029.1"/>
    </source>
</evidence>
<feature type="domain" description="Methyltransferase small" evidence="6">
    <location>
        <begin position="100"/>
        <end position="187"/>
    </location>
</feature>
<dbReference type="GO" id="GO:0032259">
    <property type="term" value="P:methylation"/>
    <property type="evidence" value="ECO:0007669"/>
    <property type="project" value="UniProtKB-KW"/>
</dbReference>
<evidence type="ECO:0000256" key="5">
    <source>
        <dbReference type="HAMAP-Rule" id="MF_02126"/>
    </source>
</evidence>
<dbReference type="Gene3D" id="3.40.50.150">
    <property type="entry name" value="Vaccinia Virus protein VP39"/>
    <property type="match status" value="1"/>
</dbReference>
<accession>A0A1L9NUU7</accession>
<keyword evidence="1 5" id="KW-0489">Methyltransferase</keyword>
<dbReference type="InterPro" id="IPR019874">
    <property type="entry name" value="RF_methyltr_PrmC"/>
</dbReference>
<evidence type="ECO:0000256" key="1">
    <source>
        <dbReference type="ARBA" id="ARBA00022603"/>
    </source>
</evidence>
<evidence type="ECO:0000259" key="7">
    <source>
        <dbReference type="Pfam" id="PF17827"/>
    </source>
</evidence>
<dbReference type="Pfam" id="PF05175">
    <property type="entry name" value="MTS"/>
    <property type="match status" value="1"/>
</dbReference>
<dbReference type="PANTHER" id="PTHR18895:SF74">
    <property type="entry name" value="MTRF1L RELEASE FACTOR GLUTAMINE METHYLTRANSFERASE"/>
    <property type="match status" value="1"/>
</dbReference>
<dbReference type="PANTHER" id="PTHR18895">
    <property type="entry name" value="HEMK METHYLTRANSFERASE"/>
    <property type="match status" value="1"/>
</dbReference>
<proteinExistence type="inferred from homology"/>
<feature type="binding site" evidence="5">
    <location>
        <begin position="117"/>
        <end position="121"/>
    </location>
    <ligand>
        <name>S-adenosyl-L-methionine</name>
        <dbReference type="ChEBI" id="CHEBI:59789"/>
    </ligand>
</feature>
<dbReference type="OrthoDB" id="9800643at2"/>
<dbReference type="HAMAP" id="MF_02126">
    <property type="entry name" value="RF_methyltr_PrmC"/>
    <property type="match status" value="1"/>
</dbReference>
<dbReference type="InterPro" id="IPR050320">
    <property type="entry name" value="N5-glutamine_MTase"/>
</dbReference>
<evidence type="ECO:0000256" key="2">
    <source>
        <dbReference type="ARBA" id="ARBA00022679"/>
    </source>
</evidence>
<dbReference type="EC" id="2.1.1.297" evidence="5"/>
<feature type="domain" description="Release factor glutamine methyltransferase N-terminal" evidence="7">
    <location>
        <begin position="5"/>
        <end position="74"/>
    </location>
</feature>
<reference evidence="8 9" key="1">
    <citation type="submission" date="2016-10" db="EMBL/GenBank/DDBJ databases">
        <title>Genome sequence of Planktotalea frisia SH6-1.</title>
        <authorList>
            <person name="Poehlein A."/>
            <person name="Bakenhus I."/>
            <person name="Voget S."/>
            <person name="Brinkhoff T."/>
            <person name="Simon M."/>
        </authorList>
    </citation>
    <scope>NUCLEOTIDE SEQUENCE [LARGE SCALE GENOMIC DNA]</scope>
    <source>
        <strain evidence="8 9">SH6-1</strain>
    </source>
</reference>
<keyword evidence="9" id="KW-1185">Reference proteome</keyword>
<keyword evidence="2 5" id="KW-0808">Transferase</keyword>
<dbReference type="InterPro" id="IPR040758">
    <property type="entry name" value="PrmC_N"/>
</dbReference>
<evidence type="ECO:0000313" key="9">
    <source>
        <dbReference type="Proteomes" id="UP000184514"/>
    </source>
</evidence>
<evidence type="ECO:0000256" key="3">
    <source>
        <dbReference type="ARBA" id="ARBA00022691"/>
    </source>
</evidence>
<dbReference type="STRING" id="696762.PFRI_28040"/>
<dbReference type="InterPro" id="IPR004556">
    <property type="entry name" value="HemK-like"/>
</dbReference>
<gene>
    <name evidence="5 8" type="primary">prmC</name>
    <name evidence="8" type="ORF">PFRI_28040</name>
</gene>
<dbReference type="CDD" id="cd02440">
    <property type="entry name" value="AdoMet_MTases"/>
    <property type="match status" value="1"/>
</dbReference>
<dbReference type="GO" id="GO:0102559">
    <property type="term" value="F:peptide chain release factor N(5)-glutamine methyltransferase activity"/>
    <property type="evidence" value="ECO:0007669"/>
    <property type="project" value="UniProtKB-EC"/>
</dbReference>
<dbReference type="PROSITE" id="PS00092">
    <property type="entry name" value="N6_MTASE"/>
    <property type="match status" value="1"/>
</dbReference>
<dbReference type="InterPro" id="IPR007848">
    <property type="entry name" value="Small_mtfrase_dom"/>
</dbReference>
<feature type="binding site" evidence="5">
    <location>
        <position position="140"/>
    </location>
    <ligand>
        <name>S-adenosyl-L-methionine</name>
        <dbReference type="ChEBI" id="CHEBI:59789"/>
    </ligand>
</feature>
<dbReference type="NCBIfam" id="TIGR00536">
    <property type="entry name" value="hemK_fam"/>
    <property type="match status" value="1"/>
</dbReference>
<protein>
    <recommendedName>
        <fullName evidence="5">Release factor glutamine methyltransferase</fullName>
        <shortName evidence="5">RF MTase</shortName>
        <ecNumber evidence="5">2.1.1.297</ecNumber>
    </recommendedName>
    <alternativeName>
        <fullName evidence="5">N5-glutamine methyltransferase PrmC</fullName>
    </alternativeName>
    <alternativeName>
        <fullName evidence="5">Protein-(glutamine-N5) MTase PrmC</fullName>
    </alternativeName>
    <alternativeName>
        <fullName evidence="5">Protein-glutamine N-methyltransferase PrmC</fullName>
    </alternativeName>
</protein>
<dbReference type="AlphaFoldDB" id="A0A1L9NUU7"/>
<dbReference type="Pfam" id="PF17827">
    <property type="entry name" value="PrmC_N"/>
    <property type="match status" value="1"/>
</dbReference>
<feature type="binding site" evidence="5">
    <location>
        <position position="169"/>
    </location>
    <ligand>
        <name>S-adenosyl-L-methionine</name>
        <dbReference type="ChEBI" id="CHEBI:59789"/>
    </ligand>
</feature>
<dbReference type="InterPro" id="IPR029063">
    <property type="entry name" value="SAM-dependent_MTases_sf"/>
</dbReference>
<dbReference type="RefSeq" id="WP_072631323.1">
    <property type="nucleotide sequence ID" value="NZ_MLCB01000159.1"/>
</dbReference>
<dbReference type="Gene3D" id="1.10.8.10">
    <property type="entry name" value="DNA helicase RuvA subunit, C-terminal domain"/>
    <property type="match status" value="1"/>
</dbReference>
<dbReference type="Proteomes" id="UP000184514">
    <property type="component" value="Unassembled WGS sequence"/>
</dbReference>
<feature type="binding site" evidence="5">
    <location>
        <begin position="183"/>
        <end position="186"/>
    </location>
    <ligand>
        <name>substrate</name>
    </ligand>
</feature>
<comment type="caution">
    <text evidence="8">The sequence shown here is derived from an EMBL/GenBank/DDBJ whole genome shotgun (WGS) entry which is preliminary data.</text>
</comment>
<keyword evidence="3 5" id="KW-0949">S-adenosyl-L-methionine</keyword>
<comment type="similarity">
    <text evidence="5">Belongs to the protein N5-glutamine methyltransferase family. PrmC subfamily.</text>
</comment>
<comment type="catalytic activity">
    <reaction evidence="4 5">
        <text>L-glutaminyl-[peptide chain release factor] + S-adenosyl-L-methionine = N(5)-methyl-L-glutaminyl-[peptide chain release factor] + S-adenosyl-L-homocysteine + H(+)</text>
        <dbReference type="Rhea" id="RHEA:42896"/>
        <dbReference type="Rhea" id="RHEA-COMP:10271"/>
        <dbReference type="Rhea" id="RHEA-COMP:10272"/>
        <dbReference type="ChEBI" id="CHEBI:15378"/>
        <dbReference type="ChEBI" id="CHEBI:30011"/>
        <dbReference type="ChEBI" id="CHEBI:57856"/>
        <dbReference type="ChEBI" id="CHEBI:59789"/>
        <dbReference type="ChEBI" id="CHEBI:61891"/>
        <dbReference type="EC" id="2.1.1.297"/>
    </reaction>
</comment>
<feature type="binding site" evidence="5">
    <location>
        <position position="183"/>
    </location>
    <ligand>
        <name>S-adenosyl-L-methionine</name>
        <dbReference type="ChEBI" id="CHEBI:59789"/>
    </ligand>
</feature>
<evidence type="ECO:0000259" key="6">
    <source>
        <dbReference type="Pfam" id="PF05175"/>
    </source>
</evidence>
<evidence type="ECO:0000256" key="4">
    <source>
        <dbReference type="ARBA" id="ARBA00048391"/>
    </source>
</evidence>
<dbReference type="NCBIfam" id="TIGR03534">
    <property type="entry name" value="RF_mod_PrmC"/>
    <property type="match status" value="1"/>
</dbReference>
<dbReference type="InterPro" id="IPR002052">
    <property type="entry name" value="DNA_methylase_N6_adenine_CS"/>
</dbReference>
<dbReference type="SUPFAM" id="SSF53335">
    <property type="entry name" value="S-adenosyl-L-methionine-dependent methyltransferases"/>
    <property type="match status" value="1"/>
</dbReference>
<dbReference type="GO" id="GO:0003676">
    <property type="term" value="F:nucleic acid binding"/>
    <property type="evidence" value="ECO:0007669"/>
    <property type="project" value="InterPro"/>
</dbReference>
<comment type="function">
    <text evidence="5">Methylates the class 1 translation termination release factors RF1/PrfA and RF2/PrfB on the glutamine residue of the universally conserved GGQ motif.</text>
</comment>
<dbReference type="EMBL" id="MLCB01000159">
    <property type="protein sequence ID" value="OJI93029.1"/>
    <property type="molecule type" value="Genomic_DNA"/>
</dbReference>
<sequence length="279" mass="30836">MTLQEWLPDLRDRLSRVPSDDTMRDIRILAAHAMGVSPSRMTLHMHDELSDDMVKHISLLVDARMLCTPVSKIIQKRSFWGREFAVDLDVLDPRPDTETLIAAALDLGAQSRVLDLGTGTGIIGLTLAAEWPNAEVVCTDISEKALAVAKHNKNALGVADKVTLLKSDWFEAVNGQFDLILSNPPYIALDEWDDLDFEVRTFDPRLALTDEADGLSAYRTLTQHVGLHLKTDGHLMVEIGHTQGSAVQALFNSAGFIQIKCLPDMAGRDRVVKGVWSTQ</sequence>